<proteinExistence type="predicted"/>
<dbReference type="AlphaFoldDB" id="A0A9J2PZZ0"/>
<evidence type="ECO:0000313" key="1">
    <source>
        <dbReference type="Proteomes" id="UP000036681"/>
    </source>
</evidence>
<protein>
    <submittedName>
        <fullName evidence="2">Uncharacterized protein</fullName>
    </submittedName>
</protein>
<dbReference type="WBParaSite" id="ALUE_0001552801-mRNA-1">
    <property type="protein sequence ID" value="ALUE_0001552801-mRNA-1"/>
    <property type="gene ID" value="ALUE_0001552801"/>
</dbReference>
<name>A0A9J2PZZ0_ASCLU</name>
<evidence type="ECO:0000313" key="2">
    <source>
        <dbReference type="WBParaSite" id="ALUE_0001552801-mRNA-1"/>
    </source>
</evidence>
<sequence length="81" mass="9549">MVLRKNPISRTLALTVRLLSRYQHQRSFEESKKLIQQTRGNIQKVRRHSYEILVEMSGIRWIHKTSGRNTYGVINSDIPLT</sequence>
<keyword evidence="1" id="KW-1185">Reference proteome</keyword>
<accession>A0A9J2PZZ0</accession>
<dbReference type="Proteomes" id="UP000036681">
    <property type="component" value="Unplaced"/>
</dbReference>
<reference evidence="2" key="1">
    <citation type="submission" date="2023-03" db="UniProtKB">
        <authorList>
            <consortium name="WormBaseParasite"/>
        </authorList>
    </citation>
    <scope>IDENTIFICATION</scope>
</reference>
<organism evidence="1 2">
    <name type="scientific">Ascaris lumbricoides</name>
    <name type="common">Giant roundworm</name>
    <dbReference type="NCBI Taxonomy" id="6252"/>
    <lineage>
        <taxon>Eukaryota</taxon>
        <taxon>Metazoa</taxon>
        <taxon>Ecdysozoa</taxon>
        <taxon>Nematoda</taxon>
        <taxon>Chromadorea</taxon>
        <taxon>Rhabditida</taxon>
        <taxon>Spirurina</taxon>
        <taxon>Ascaridomorpha</taxon>
        <taxon>Ascaridoidea</taxon>
        <taxon>Ascarididae</taxon>
        <taxon>Ascaris</taxon>
    </lineage>
</organism>